<accession>A0A6G1EP40</accession>
<evidence type="ECO:0000256" key="1">
    <source>
        <dbReference type="ARBA" id="ARBA00007692"/>
    </source>
</evidence>
<dbReference type="Pfam" id="PF02536">
    <property type="entry name" value="mTERF"/>
    <property type="match status" value="1"/>
</dbReference>
<dbReference type="AlphaFoldDB" id="A0A6G1EP40"/>
<dbReference type="FunFam" id="1.25.70.10:FF:000023">
    <property type="entry name" value="Os05g0403600 protein"/>
    <property type="match status" value="1"/>
</dbReference>
<dbReference type="GO" id="GO:0006353">
    <property type="term" value="P:DNA-templated transcription termination"/>
    <property type="evidence" value="ECO:0007669"/>
    <property type="project" value="UniProtKB-KW"/>
</dbReference>
<dbReference type="GO" id="GO:0003676">
    <property type="term" value="F:nucleic acid binding"/>
    <property type="evidence" value="ECO:0007669"/>
    <property type="project" value="InterPro"/>
</dbReference>
<dbReference type="InterPro" id="IPR038538">
    <property type="entry name" value="MTERF_sf"/>
</dbReference>
<dbReference type="EMBL" id="SPHZ02000003">
    <property type="protein sequence ID" value="KAF0926408.1"/>
    <property type="molecule type" value="Genomic_DNA"/>
</dbReference>
<dbReference type="Gene3D" id="1.25.70.10">
    <property type="entry name" value="Transcription termination factor 3, mitochondrial"/>
    <property type="match status" value="2"/>
</dbReference>
<dbReference type="InterPro" id="IPR003690">
    <property type="entry name" value="MTERF"/>
</dbReference>
<organism evidence="4 5">
    <name type="scientific">Oryza meyeriana var. granulata</name>
    <dbReference type="NCBI Taxonomy" id="110450"/>
    <lineage>
        <taxon>Eukaryota</taxon>
        <taxon>Viridiplantae</taxon>
        <taxon>Streptophyta</taxon>
        <taxon>Embryophyta</taxon>
        <taxon>Tracheophyta</taxon>
        <taxon>Spermatophyta</taxon>
        <taxon>Magnoliopsida</taxon>
        <taxon>Liliopsida</taxon>
        <taxon>Poales</taxon>
        <taxon>Poaceae</taxon>
        <taxon>BOP clade</taxon>
        <taxon>Oryzoideae</taxon>
        <taxon>Oryzeae</taxon>
        <taxon>Oryzinae</taxon>
        <taxon>Oryza</taxon>
        <taxon>Oryza meyeriana</taxon>
    </lineage>
</organism>
<evidence type="ECO:0000313" key="4">
    <source>
        <dbReference type="EMBL" id="KAF0926408.1"/>
    </source>
</evidence>
<dbReference type="Proteomes" id="UP000479710">
    <property type="component" value="Unassembled WGS sequence"/>
</dbReference>
<keyword evidence="2" id="KW-0804">Transcription</keyword>
<dbReference type="SMART" id="SM00733">
    <property type="entry name" value="Mterf"/>
    <property type="match status" value="5"/>
</dbReference>
<comment type="similarity">
    <text evidence="1">Belongs to the mTERF family.</text>
</comment>
<keyword evidence="3" id="KW-0809">Transit peptide</keyword>
<dbReference type="OrthoDB" id="637682at2759"/>
<evidence type="ECO:0000256" key="3">
    <source>
        <dbReference type="ARBA" id="ARBA00022946"/>
    </source>
</evidence>
<reference evidence="4 5" key="1">
    <citation type="submission" date="2019-11" db="EMBL/GenBank/DDBJ databases">
        <title>Whole genome sequence of Oryza granulata.</title>
        <authorList>
            <person name="Li W."/>
        </authorList>
    </citation>
    <scope>NUCLEOTIDE SEQUENCE [LARGE SCALE GENOMIC DNA]</scope>
    <source>
        <strain evidence="5">cv. Menghai</strain>
        <tissue evidence="4">Leaf</tissue>
    </source>
</reference>
<proteinExistence type="inferred from homology"/>
<dbReference type="FunFam" id="1.25.70.10:FF:000001">
    <property type="entry name" value="Mitochondrial transcription termination factor-like"/>
    <property type="match status" value="1"/>
</dbReference>
<protein>
    <submittedName>
        <fullName evidence="4">Uncharacterized protein</fullName>
    </submittedName>
</protein>
<keyword evidence="2" id="KW-0805">Transcription regulation</keyword>
<sequence length="418" mass="46157">MDGSNSAKSASGVGRPSPHSSCITMFAAICRRRLAVLLPQIRGGGAYYLQSNPQAVLFHSNSTTAVAGGRDSEPCPDTISYLVSRGLSPAAARNTVAKTPGLRIRSTEKADAVCALLRRYGFSDADIVRIARGAPVLLTIDPDRILRPKLEFFVSMGFEPSKLASSPLLLARSLDKHIVPSIQFLRGVVGTDDGVRRGFSRIPRVLVVSLDKCMRPAVEALRRHGLTSSKDVSKVLVLQMGVLMLSPARIGEIFEDLKAMGMSITDKRFANWFRVMCCLRRETLLRKVALYRSFGMSESEVFEAVKKQPTVLLCADETIKKKALFFRDKLKLEMRDVMVHPVIVAYSFEKTILPRCAVLNVLMRKGKIKPDIQFPQALLGSAIIFLTKYVQRYAADVPDVVEAYKGKIKFKGFKGMGI</sequence>
<gene>
    <name evidence="4" type="ORF">E2562_024130</name>
</gene>
<name>A0A6G1EP40_9ORYZ</name>
<keyword evidence="2" id="KW-0806">Transcription termination</keyword>
<evidence type="ECO:0000256" key="2">
    <source>
        <dbReference type="ARBA" id="ARBA00022472"/>
    </source>
</evidence>
<comment type="caution">
    <text evidence="4">The sequence shown here is derived from an EMBL/GenBank/DDBJ whole genome shotgun (WGS) entry which is preliminary data.</text>
</comment>
<dbReference type="PANTHER" id="PTHR13068:SF93">
    <property type="entry name" value="OS05G0403600 PROTEIN"/>
    <property type="match status" value="1"/>
</dbReference>
<evidence type="ECO:0000313" key="5">
    <source>
        <dbReference type="Proteomes" id="UP000479710"/>
    </source>
</evidence>
<dbReference type="PANTHER" id="PTHR13068">
    <property type="entry name" value="CGI-12 PROTEIN-RELATED"/>
    <property type="match status" value="1"/>
</dbReference>
<keyword evidence="5" id="KW-1185">Reference proteome</keyword>